<name>A0A9P9BUQ4_9PEZI</name>
<reference evidence="3" key="1">
    <citation type="journal article" date="2021" name="Nat. Commun.">
        <title>Genetic determinants of endophytism in the Arabidopsis root mycobiome.</title>
        <authorList>
            <person name="Mesny F."/>
            <person name="Miyauchi S."/>
            <person name="Thiergart T."/>
            <person name="Pickel B."/>
            <person name="Atanasova L."/>
            <person name="Karlsson M."/>
            <person name="Huettel B."/>
            <person name="Barry K.W."/>
            <person name="Haridas S."/>
            <person name="Chen C."/>
            <person name="Bauer D."/>
            <person name="Andreopoulos W."/>
            <person name="Pangilinan J."/>
            <person name="LaButti K."/>
            <person name="Riley R."/>
            <person name="Lipzen A."/>
            <person name="Clum A."/>
            <person name="Drula E."/>
            <person name="Henrissat B."/>
            <person name="Kohler A."/>
            <person name="Grigoriev I.V."/>
            <person name="Martin F.M."/>
            <person name="Hacquard S."/>
        </authorList>
    </citation>
    <scope>NUCLEOTIDE SEQUENCE</scope>
    <source>
        <strain evidence="3">MPI-CAGE-CH-0230</strain>
    </source>
</reference>
<dbReference type="AlphaFoldDB" id="A0A9P9BUQ4"/>
<keyword evidence="2" id="KW-0808">Transferase</keyword>
<protein>
    <submittedName>
        <fullName evidence="3">Family 1 glycosyltransferase</fullName>
    </submittedName>
</protein>
<keyword evidence="1" id="KW-0328">Glycosyltransferase</keyword>
<evidence type="ECO:0000313" key="4">
    <source>
        <dbReference type="Proteomes" id="UP000756346"/>
    </source>
</evidence>
<evidence type="ECO:0000313" key="3">
    <source>
        <dbReference type="EMBL" id="KAH7031684.1"/>
    </source>
</evidence>
<accession>A0A9P9BUQ4</accession>
<dbReference type="InterPro" id="IPR050271">
    <property type="entry name" value="UDP-glycosyltransferase"/>
</dbReference>
<evidence type="ECO:0000256" key="1">
    <source>
        <dbReference type="ARBA" id="ARBA00022676"/>
    </source>
</evidence>
<dbReference type="GeneID" id="70181233"/>
<keyword evidence="4" id="KW-1185">Reference proteome</keyword>
<dbReference type="GO" id="GO:0008194">
    <property type="term" value="F:UDP-glycosyltransferase activity"/>
    <property type="evidence" value="ECO:0007669"/>
    <property type="project" value="TreeGrafter"/>
</dbReference>
<dbReference type="EMBL" id="JAGTJQ010000005">
    <property type="protein sequence ID" value="KAH7031684.1"/>
    <property type="molecule type" value="Genomic_DNA"/>
</dbReference>
<dbReference type="Proteomes" id="UP000756346">
    <property type="component" value="Unassembled WGS sequence"/>
</dbReference>
<dbReference type="OrthoDB" id="5835829at2759"/>
<dbReference type="Gene3D" id="3.40.50.2000">
    <property type="entry name" value="Glycogen Phosphorylase B"/>
    <property type="match status" value="1"/>
</dbReference>
<evidence type="ECO:0000256" key="2">
    <source>
        <dbReference type="ARBA" id="ARBA00022679"/>
    </source>
</evidence>
<sequence>MATPTATAPRRKVMFLSNSDRGEIGVTIATAQAILETTSDVEVHIATYAGVEELISKALPVVYHRIERSASCLEMLTLLASRNIKTKPGYLPLTFLNKPSFGNTLQAIRDCMPIFVPMSGPAMEEIVLDVLRIINGVKPDFLVVNSVMTVGLTAAMHSKISMVILSPNSIKEFVASLQPQAAVLWKFPAIFSGYSYPIPFFQKPVNIIYTLWAAAVFKTDPHRKAVEQHLESSSGIKMYTAADLIQNRIPGMQILVASMPELDYPLVIHDHIHPLGPIVGRWEPIRETDPELAAWLARAPTLYINLGSLLLTDEDQALEMAAAVKAVLRRAGEAGNEDMAGLQVIWKLRKYGDYDIKDPKCAMYDILGAEMEADRVRIEKWFIPEPLSILQSGHIVCSVHHGGANSFNEAVISGLPQVVLPPWTDCFDYAQRAELHGIGRWGSRNSNPQWAAQELAASMSWCLFGETAAGARQKAKALADLVKERGSGAVKAAEYIIGQINTVATEGQAQA</sequence>
<dbReference type="RefSeq" id="XP_046013364.1">
    <property type="nucleotide sequence ID" value="XM_046151687.1"/>
</dbReference>
<gene>
    <name evidence="3" type="ORF">B0I36DRAFT_289894</name>
</gene>
<organism evidence="3 4">
    <name type="scientific">Microdochium trichocladiopsis</name>
    <dbReference type="NCBI Taxonomy" id="1682393"/>
    <lineage>
        <taxon>Eukaryota</taxon>
        <taxon>Fungi</taxon>
        <taxon>Dikarya</taxon>
        <taxon>Ascomycota</taxon>
        <taxon>Pezizomycotina</taxon>
        <taxon>Sordariomycetes</taxon>
        <taxon>Xylariomycetidae</taxon>
        <taxon>Xylariales</taxon>
        <taxon>Microdochiaceae</taxon>
        <taxon>Microdochium</taxon>
    </lineage>
</organism>
<dbReference type="SUPFAM" id="SSF53756">
    <property type="entry name" value="UDP-Glycosyltransferase/glycogen phosphorylase"/>
    <property type="match status" value="1"/>
</dbReference>
<comment type="caution">
    <text evidence="3">The sequence shown here is derived from an EMBL/GenBank/DDBJ whole genome shotgun (WGS) entry which is preliminary data.</text>
</comment>
<dbReference type="PANTHER" id="PTHR48043">
    <property type="entry name" value="EG:EG0003.4 PROTEIN-RELATED"/>
    <property type="match status" value="1"/>
</dbReference>
<proteinExistence type="predicted"/>
<dbReference type="PANTHER" id="PTHR48043:SF145">
    <property type="entry name" value="FI06409P-RELATED"/>
    <property type="match status" value="1"/>
</dbReference>